<dbReference type="Gene3D" id="1.20.58.1120">
    <property type="match status" value="1"/>
</dbReference>
<evidence type="ECO:0000313" key="18">
    <source>
        <dbReference type="Proteomes" id="UP000812440"/>
    </source>
</evidence>
<evidence type="ECO:0000256" key="4">
    <source>
        <dbReference type="ARBA" id="ARBA00022701"/>
    </source>
</evidence>
<keyword evidence="12" id="KW-0206">Cytoskeleton</keyword>
<feature type="chain" id="PRO_5035717179" evidence="14">
    <location>
        <begin position="21"/>
        <end position="612"/>
    </location>
</feature>
<comment type="similarity">
    <text evidence="2">Belongs to the dynein heavy chain family.</text>
</comment>
<dbReference type="Gene3D" id="1.20.140.100">
    <property type="entry name" value="Dynein heavy chain, N-terminal domain 2"/>
    <property type="match status" value="1"/>
</dbReference>
<keyword evidence="3" id="KW-0963">Cytoplasm</keyword>
<keyword evidence="5" id="KW-0677">Repeat</keyword>
<dbReference type="Proteomes" id="UP000812440">
    <property type="component" value="Chromosome 5"/>
</dbReference>
<evidence type="ECO:0000256" key="12">
    <source>
        <dbReference type="ARBA" id="ARBA00023212"/>
    </source>
</evidence>
<feature type="signal peptide" evidence="14">
    <location>
        <begin position="1"/>
        <end position="20"/>
    </location>
</feature>
<evidence type="ECO:0000256" key="13">
    <source>
        <dbReference type="ARBA" id="ARBA00023273"/>
    </source>
</evidence>
<dbReference type="GO" id="GO:0051959">
    <property type="term" value="F:dynein light intermediate chain binding"/>
    <property type="evidence" value="ECO:0007669"/>
    <property type="project" value="InterPro"/>
</dbReference>
<dbReference type="InterPro" id="IPR042228">
    <property type="entry name" value="Dynein_linker_3"/>
</dbReference>
<keyword evidence="4" id="KW-0493">Microtubule</keyword>
<accession>A0A8T2JKH6</accession>
<evidence type="ECO:0000256" key="2">
    <source>
        <dbReference type="ARBA" id="ARBA00008887"/>
    </source>
</evidence>
<keyword evidence="6" id="KW-0547">Nucleotide-binding</keyword>
<keyword evidence="8" id="KW-0243">Dynein</keyword>
<dbReference type="InterPro" id="IPR042222">
    <property type="entry name" value="Dynein_2_N"/>
</dbReference>
<keyword evidence="11" id="KW-0505">Motor protein</keyword>
<evidence type="ECO:0000259" key="16">
    <source>
        <dbReference type="Pfam" id="PF12774"/>
    </source>
</evidence>
<dbReference type="FunFam" id="1.10.287.2620:FF:000001">
    <property type="entry name" value="Cytoplasmic dynein heavy chain 1"/>
    <property type="match status" value="1"/>
</dbReference>
<dbReference type="PANTHER" id="PTHR22878:SF64">
    <property type="entry name" value="DYNEIN AXONEMAL HEAVY CHAIN 14"/>
    <property type="match status" value="1"/>
</dbReference>
<keyword evidence="9" id="KW-0175">Coiled coil</keyword>
<protein>
    <submittedName>
        <fullName evidence="17">Uncharacterized protein</fullName>
    </submittedName>
</protein>
<keyword evidence="13" id="KW-0966">Cell projection</keyword>
<dbReference type="OrthoDB" id="424310at2759"/>
<dbReference type="GO" id="GO:0005930">
    <property type="term" value="C:axoneme"/>
    <property type="evidence" value="ECO:0007669"/>
    <property type="project" value="UniProtKB-SubCell"/>
</dbReference>
<evidence type="ECO:0000256" key="10">
    <source>
        <dbReference type="ARBA" id="ARBA00023069"/>
    </source>
</evidence>
<feature type="domain" description="Dynein heavy chain linker" evidence="15">
    <location>
        <begin position="16"/>
        <end position="358"/>
    </location>
</feature>
<keyword evidence="7" id="KW-0067">ATP-binding</keyword>
<dbReference type="FunFam" id="1.20.58.1120:FF:000007">
    <property type="entry name" value="Dynein heavy chain 4"/>
    <property type="match status" value="1"/>
</dbReference>
<evidence type="ECO:0000259" key="15">
    <source>
        <dbReference type="Pfam" id="PF08393"/>
    </source>
</evidence>
<evidence type="ECO:0000256" key="7">
    <source>
        <dbReference type="ARBA" id="ARBA00022840"/>
    </source>
</evidence>
<dbReference type="FunFam" id="3.40.50.300:FF:000063">
    <property type="entry name" value="dynein heavy chain 6, axonemal"/>
    <property type="match status" value="1"/>
</dbReference>
<dbReference type="Pfam" id="PF12774">
    <property type="entry name" value="AAA_6"/>
    <property type="match status" value="1"/>
</dbReference>
<gene>
    <name evidence="17" type="ORF">GDO86_009128</name>
</gene>
<dbReference type="InterPro" id="IPR013602">
    <property type="entry name" value="Dynein_heavy_linker"/>
</dbReference>
<organism evidence="17 18">
    <name type="scientific">Hymenochirus boettgeri</name>
    <name type="common">Congo dwarf clawed frog</name>
    <dbReference type="NCBI Taxonomy" id="247094"/>
    <lineage>
        <taxon>Eukaryota</taxon>
        <taxon>Metazoa</taxon>
        <taxon>Chordata</taxon>
        <taxon>Craniata</taxon>
        <taxon>Vertebrata</taxon>
        <taxon>Euteleostomi</taxon>
        <taxon>Amphibia</taxon>
        <taxon>Batrachia</taxon>
        <taxon>Anura</taxon>
        <taxon>Pipoidea</taxon>
        <taxon>Pipidae</taxon>
        <taxon>Pipinae</taxon>
        <taxon>Hymenochirus</taxon>
    </lineage>
</organism>
<dbReference type="Gene3D" id="3.20.180.20">
    <property type="entry name" value="Dynein heavy chain, N-terminal domain 2"/>
    <property type="match status" value="1"/>
</dbReference>
<evidence type="ECO:0000256" key="3">
    <source>
        <dbReference type="ARBA" id="ARBA00022490"/>
    </source>
</evidence>
<keyword evidence="10" id="KW-0969">Cilium</keyword>
<feature type="domain" description="Dynein heavy chain hydrolytic ATP-binding dynein motor region" evidence="16">
    <location>
        <begin position="492"/>
        <end position="609"/>
    </location>
</feature>
<keyword evidence="14" id="KW-0732">Signal</keyword>
<dbReference type="GO" id="GO:0007018">
    <property type="term" value="P:microtubule-based movement"/>
    <property type="evidence" value="ECO:0007669"/>
    <property type="project" value="InterPro"/>
</dbReference>
<reference evidence="17" key="1">
    <citation type="thesis" date="2020" institute="ProQuest LLC" country="789 East Eisenhower Parkway, Ann Arbor, MI, USA">
        <title>Comparative Genomics and Chromosome Evolution.</title>
        <authorList>
            <person name="Mudd A.B."/>
        </authorList>
    </citation>
    <scope>NUCLEOTIDE SEQUENCE</scope>
    <source>
        <strain evidence="17">Female2</strain>
        <tissue evidence="17">Blood</tissue>
    </source>
</reference>
<dbReference type="GO" id="GO:0030286">
    <property type="term" value="C:dynein complex"/>
    <property type="evidence" value="ECO:0007669"/>
    <property type="project" value="UniProtKB-KW"/>
</dbReference>
<evidence type="ECO:0000313" key="17">
    <source>
        <dbReference type="EMBL" id="KAG8443820.1"/>
    </source>
</evidence>
<name>A0A8T2JKH6_9PIPI</name>
<dbReference type="SUPFAM" id="SSF52540">
    <property type="entry name" value="P-loop containing nucleoside triphosphate hydrolases"/>
    <property type="match status" value="1"/>
</dbReference>
<dbReference type="InterPro" id="IPR026983">
    <property type="entry name" value="DHC"/>
</dbReference>
<evidence type="ECO:0000256" key="1">
    <source>
        <dbReference type="ARBA" id="ARBA00004430"/>
    </source>
</evidence>
<dbReference type="EMBL" id="JAACNH010000004">
    <property type="protein sequence ID" value="KAG8443820.1"/>
    <property type="molecule type" value="Genomic_DNA"/>
</dbReference>
<dbReference type="GO" id="GO:0045505">
    <property type="term" value="F:dynein intermediate chain binding"/>
    <property type="evidence" value="ECO:0007669"/>
    <property type="project" value="InterPro"/>
</dbReference>
<dbReference type="AlphaFoldDB" id="A0A8T2JKH6"/>
<dbReference type="InterPro" id="IPR035699">
    <property type="entry name" value="AAA_6"/>
</dbReference>
<sequence length="612" mass="69900">MLEKVISIFFLGLAVNDILASLRESVMDFKRNLPIVVALSNPCLQTRHWDTIQFTIGRPVPRDKDFTLENLLELKIFHHKDKIIETSTTASNEATLEGMLKKVISLWTKTEFKLTAHKSELSEILIVAFAEDIVTQIEESQVIVATIKGSRYSGPIKNTVEEWDRKLSLFARTMEEWMICQRNWLYLEQIFLASDIQRQLPVEAKLFFQVDSSFKELMENVKDRPNAFKAATVPGLLEVLQNNNAHLEKILKCLEDFLEIKRKVFPRFYFLSNDDLLAILSESKNPNIVQPHLVKCFENVRHLDITYPAQSAPVVVMIRSSEGEKIHMPNSVRIRGAVEQWLGNLESSVFDIVKKLVKLGVMDWGQLEFKKWMFAHPGQVVLLVSQIMFNKECVRSFGSADPKNELRLAHDNLVHQLGELADLIFDIPRLHQKTTLEALLTLYVHCRDVLAELIEKRVFKPEDFEWTRQLRYQWNENNNSCYVLQGNATFLYGYEYLGCSSRLVITPLTDRCWLTLTGALHLHLGGSPAGPAGTGKTETVKDLAKALGKHCVVFNCSEGLDYKMMGKFFSGMAQSGAWCCFDEFNRIDIEVLSVVASQLHAIKTAKDSQVLR</sequence>
<dbReference type="GO" id="GO:0005874">
    <property type="term" value="C:microtubule"/>
    <property type="evidence" value="ECO:0007669"/>
    <property type="project" value="UniProtKB-KW"/>
</dbReference>
<dbReference type="PANTHER" id="PTHR22878">
    <property type="entry name" value="DYNEIN HEAVY CHAIN 6, AXONEMAL-LIKE-RELATED"/>
    <property type="match status" value="1"/>
</dbReference>
<comment type="subcellular location">
    <subcellularLocation>
        <location evidence="1">Cytoplasm</location>
        <location evidence="1">Cytoskeleton</location>
        <location evidence="1">Cilium axoneme</location>
    </subcellularLocation>
</comment>
<evidence type="ECO:0000256" key="14">
    <source>
        <dbReference type="SAM" id="SignalP"/>
    </source>
</evidence>
<dbReference type="InterPro" id="IPR027417">
    <property type="entry name" value="P-loop_NTPase"/>
</dbReference>
<dbReference type="FunFam" id="1.20.140.100:FF:000004">
    <property type="entry name" value="Dynein axonemal heavy chain 6"/>
    <property type="match status" value="1"/>
</dbReference>
<dbReference type="Pfam" id="PF08393">
    <property type="entry name" value="DHC_N2"/>
    <property type="match status" value="1"/>
</dbReference>
<proteinExistence type="inferred from homology"/>
<dbReference type="GO" id="GO:0005524">
    <property type="term" value="F:ATP binding"/>
    <property type="evidence" value="ECO:0007669"/>
    <property type="project" value="UniProtKB-KW"/>
</dbReference>
<evidence type="ECO:0000256" key="8">
    <source>
        <dbReference type="ARBA" id="ARBA00023017"/>
    </source>
</evidence>
<comment type="caution">
    <text evidence="17">The sequence shown here is derived from an EMBL/GenBank/DDBJ whole genome shotgun (WGS) entry which is preliminary data.</text>
</comment>
<evidence type="ECO:0000256" key="9">
    <source>
        <dbReference type="ARBA" id="ARBA00023054"/>
    </source>
</evidence>
<dbReference type="Gene3D" id="3.40.50.300">
    <property type="entry name" value="P-loop containing nucleotide triphosphate hydrolases"/>
    <property type="match status" value="1"/>
</dbReference>
<evidence type="ECO:0000256" key="6">
    <source>
        <dbReference type="ARBA" id="ARBA00022741"/>
    </source>
</evidence>
<evidence type="ECO:0000256" key="5">
    <source>
        <dbReference type="ARBA" id="ARBA00022737"/>
    </source>
</evidence>
<dbReference type="Gene3D" id="1.10.287.2620">
    <property type="match status" value="1"/>
</dbReference>
<evidence type="ECO:0000256" key="11">
    <source>
        <dbReference type="ARBA" id="ARBA00023175"/>
    </source>
</evidence>
<keyword evidence="18" id="KW-1185">Reference proteome</keyword>
<dbReference type="FunFam" id="3.20.180.20:FF:000003">
    <property type="entry name" value="Dynein heavy chain 12, axonemal"/>
    <property type="match status" value="1"/>
</dbReference>